<dbReference type="InterPro" id="IPR001807">
    <property type="entry name" value="ClC"/>
</dbReference>
<keyword evidence="7" id="KW-0869">Chloride channel</keyword>
<dbReference type="Pfam" id="PF00654">
    <property type="entry name" value="Voltage_CLC"/>
    <property type="match status" value="1"/>
</dbReference>
<dbReference type="InterPro" id="IPR050368">
    <property type="entry name" value="ClC-type_chloride_channel"/>
</dbReference>
<evidence type="ECO:0000256" key="10">
    <source>
        <dbReference type="SAM" id="Phobius"/>
    </source>
</evidence>
<evidence type="ECO:0000256" key="2">
    <source>
        <dbReference type="ARBA" id="ARBA00022448"/>
    </source>
</evidence>
<organism evidence="11 12">
    <name type="scientific">candidate division LCP-89 bacterium B3_LCP</name>
    <dbReference type="NCBI Taxonomy" id="2012998"/>
    <lineage>
        <taxon>Bacteria</taxon>
        <taxon>Pseudomonadati</taxon>
        <taxon>Bacteria division LCP-89</taxon>
    </lineage>
</organism>
<keyword evidence="9" id="KW-0407">Ion channel</keyword>
<accession>A0A532V0A6</accession>
<dbReference type="PANTHER" id="PTHR43427">
    <property type="entry name" value="CHLORIDE CHANNEL PROTEIN CLC-E"/>
    <property type="match status" value="1"/>
</dbReference>
<feature type="transmembrane region" description="Helical" evidence="10">
    <location>
        <begin position="21"/>
        <end position="50"/>
    </location>
</feature>
<dbReference type="PANTHER" id="PTHR43427:SF6">
    <property type="entry name" value="CHLORIDE CHANNEL PROTEIN CLC-E"/>
    <property type="match status" value="1"/>
</dbReference>
<evidence type="ECO:0000256" key="4">
    <source>
        <dbReference type="ARBA" id="ARBA00022989"/>
    </source>
</evidence>
<sequence>MTLLNRFLRRLRRQFLESSALFLNIIRWTLLATIVGAIVGGSTALFIHALHGSIHLLHKLPYYFFLLPVGLWLSTYMIKLLAPQAAGHGTEKVIDAVHRREGRMYPGDAPVKLTATVITIATGGSAGKEGPAAQIGATLASLFADIFRLNKQDRKKLVICGISAGFAAIFSTPVAGALFGVEVLFLGQILYEILLPSFVAGVTAYQVSSWLGANYFWDPLQIPDVINEALFVQVIFSGVIFGLVAILFIEALKWGHRFFQTFKDRPHFRPLFGGILLVGFGLLGASEGLGLGVDSLERVLSGESCPWWLWIFKSVATGITLGAGGSGGVVTPIFVVGASAGSIWGRIIGADPALFAALGMVAVLSGCANTPIAASVMGLELFGPSFGPYGAVVCVVSFLMTGYRGVYSSQILARQKSEILTAPLNQPIPSEGKVSLEFDTRKKFVRIQHFFEDFRNWIRGVKFWRH</sequence>
<feature type="transmembrane region" description="Helical" evidence="10">
    <location>
        <begin position="305"/>
        <end position="323"/>
    </location>
</feature>
<evidence type="ECO:0000256" key="6">
    <source>
        <dbReference type="ARBA" id="ARBA00023136"/>
    </source>
</evidence>
<evidence type="ECO:0000313" key="11">
    <source>
        <dbReference type="EMBL" id="TKJ40643.1"/>
    </source>
</evidence>
<keyword evidence="5" id="KW-0406">Ion transport</keyword>
<evidence type="ECO:0000256" key="8">
    <source>
        <dbReference type="ARBA" id="ARBA00023214"/>
    </source>
</evidence>
<dbReference type="GO" id="GO:0005254">
    <property type="term" value="F:chloride channel activity"/>
    <property type="evidence" value="ECO:0007669"/>
    <property type="project" value="UniProtKB-KW"/>
</dbReference>
<feature type="transmembrane region" description="Helical" evidence="10">
    <location>
        <begin position="354"/>
        <end position="374"/>
    </location>
</feature>
<keyword evidence="4 10" id="KW-1133">Transmembrane helix</keyword>
<proteinExistence type="predicted"/>
<evidence type="ECO:0000256" key="9">
    <source>
        <dbReference type="ARBA" id="ARBA00023303"/>
    </source>
</evidence>
<evidence type="ECO:0000313" key="12">
    <source>
        <dbReference type="Proteomes" id="UP000319619"/>
    </source>
</evidence>
<reference evidence="11 12" key="1">
    <citation type="submission" date="2017-06" db="EMBL/GenBank/DDBJ databases">
        <title>Novel microbial phyla capable of carbon fixation and sulfur reduction in deep-sea sediments.</title>
        <authorList>
            <person name="Huang J."/>
            <person name="Baker B."/>
            <person name="Wang Y."/>
        </authorList>
    </citation>
    <scope>NUCLEOTIDE SEQUENCE [LARGE SCALE GENOMIC DNA]</scope>
    <source>
        <strain evidence="11">B3_LCP</strain>
    </source>
</reference>
<dbReference type="PRINTS" id="PR00762">
    <property type="entry name" value="CLCHANNEL"/>
</dbReference>
<keyword evidence="6 10" id="KW-0472">Membrane</keyword>
<dbReference type="EMBL" id="NJBN01000004">
    <property type="protein sequence ID" value="TKJ40643.1"/>
    <property type="molecule type" value="Genomic_DNA"/>
</dbReference>
<comment type="subcellular location">
    <subcellularLocation>
        <location evidence="1">Membrane</location>
        <topology evidence="1">Multi-pass membrane protein</topology>
    </subcellularLocation>
</comment>
<dbReference type="AlphaFoldDB" id="A0A532V0A6"/>
<evidence type="ECO:0000256" key="7">
    <source>
        <dbReference type="ARBA" id="ARBA00023173"/>
    </source>
</evidence>
<feature type="transmembrane region" description="Helical" evidence="10">
    <location>
        <begin position="229"/>
        <end position="251"/>
    </location>
</feature>
<name>A0A532V0A6_UNCL8</name>
<gene>
    <name evidence="11" type="ORF">CEE37_06680</name>
</gene>
<dbReference type="GO" id="GO:0034707">
    <property type="term" value="C:chloride channel complex"/>
    <property type="evidence" value="ECO:0007669"/>
    <property type="project" value="UniProtKB-KW"/>
</dbReference>
<dbReference type="InterPro" id="IPR014743">
    <property type="entry name" value="Cl-channel_core"/>
</dbReference>
<feature type="transmembrane region" description="Helical" evidence="10">
    <location>
        <begin position="271"/>
        <end position="293"/>
    </location>
</feature>
<dbReference type="Proteomes" id="UP000319619">
    <property type="component" value="Unassembled WGS sequence"/>
</dbReference>
<keyword evidence="2" id="KW-0813">Transport</keyword>
<feature type="transmembrane region" description="Helical" evidence="10">
    <location>
        <begin position="386"/>
        <end position="406"/>
    </location>
</feature>
<keyword evidence="3 10" id="KW-0812">Transmembrane</keyword>
<feature type="transmembrane region" description="Helical" evidence="10">
    <location>
        <begin position="62"/>
        <end position="82"/>
    </location>
</feature>
<evidence type="ECO:0000256" key="1">
    <source>
        <dbReference type="ARBA" id="ARBA00004141"/>
    </source>
</evidence>
<protein>
    <submittedName>
        <fullName evidence="11">Voltage-gated chloride channel</fullName>
    </submittedName>
</protein>
<feature type="transmembrane region" description="Helical" evidence="10">
    <location>
        <begin position="157"/>
        <end position="181"/>
    </location>
</feature>
<evidence type="ECO:0000256" key="5">
    <source>
        <dbReference type="ARBA" id="ARBA00023065"/>
    </source>
</evidence>
<evidence type="ECO:0000256" key="3">
    <source>
        <dbReference type="ARBA" id="ARBA00022692"/>
    </source>
</evidence>
<dbReference type="Gene3D" id="1.10.3080.10">
    <property type="entry name" value="Clc chloride channel"/>
    <property type="match status" value="1"/>
</dbReference>
<comment type="caution">
    <text evidence="11">The sequence shown here is derived from an EMBL/GenBank/DDBJ whole genome shotgun (WGS) entry which is preliminary data.</text>
</comment>
<dbReference type="SUPFAM" id="SSF81340">
    <property type="entry name" value="Clc chloride channel"/>
    <property type="match status" value="1"/>
</dbReference>
<keyword evidence="8" id="KW-0868">Chloride</keyword>